<proteinExistence type="predicted"/>
<protein>
    <recommendedName>
        <fullName evidence="2">Protein kinase domain-containing protein</fullName>
    </recommendedName>
</protein>
<dbReference type="InterPro" id="IPR051681">
    <property type="entry name" value="Ser/Thr_Kinases-Pseudokinases"/>
</dbReference>
<evidence type="ECO:0000313" key="3">
    <source>
        <dbReference type="EMBL" id="CAD8160067.1"/>
    </source>
</evidence>
<evidence type="ECO:0000256" key="1">
    <source>
        <dbReference type="PROSITE-ProRule" id="PRU10141"/>
    </source>
</evidence>
<dbReference type="OrthoDB" id="339325at2759"/>
<dbReference type="GO" id="GO:0005524">
    <property type="term" value="F:ATP binding"/>
    <property type="evidence" value="ECO:0007669"/>
    <property type="project" value="UniProtKB-UniRule"/>
</dbReference>
<dbReference type="Pfam" id="PF07714">
    <property type="entry name" value="PK_Tyr_Ser-Thr"/>
    <property type="match status" value="1"/>
</dbReference>
<name>A0A8S1U875_PAROT</name>
<keyword evidence="1" id="KW-0067">ATP-binding</keyword>
<keyword evidence="4" id="KW-1185">Reference proteome</keyword>
<organism evidence="3 4">
    <name type="scientific">Paramecium octaurelia</name>
    <dbReference type="NCBI Taxonomy" id="43137"/>
    <lineage>
        <taxon>Eukaryota</taxon>
        <taxon>Sar</taxon>
        <taxon>Alveolata</taxon>
        <taxon>Ciliophora</taxon>
        <taxon>Intramacronucleata</taxon>
        <taxon>Oligohymenophorea</taxon>
        <taxon>Peniculida</taxon>
        <taxon>Parameciidae</taxon>
        <taxon>Paramecium</taxon>
    </lineage>
</organism>
<reference evidence="3" key="1">
    <citation type="submission" date="2021-01" db="EMBL/GenBank/DDBJ databases">
        <authorList>
            <consortium name="Genoscope - CEA"/>
            <person name="William W."/>
        </authorList>
    </citation>
    <scope>NUCLEOTIDE SEQUENCE</scope>
</reference>
<feature type="domain" description="Protein kinase" evidence="2">
    <location>
        <begin position="11"/>
        <end position="101"/>
    </location>
</feature>
<dbReference type="PROSITE" id="PS50011">
    <property type="entry name" value="PROTEIN_KINASE_DOM"/>
    <property type="match status" value="1"/>
</dbReference>
<dbReference type="EMBL" id="CAJJDP010000037">
    <property type="protein sequence ID" value="CAD8160067.1"/>
    <property type="molecule type" value="Genomic_DNA"/>
</dbReference>
<sequence length="101" mass="12132">MRPDFFMEKNIRILEKIGEGAFGQVYKGLYKNEEVAIKFLQGAQIQETSIMENLQHKNIINFFQFVSFYMVQVFQTRELLIFGDGICSWRFIERFDETKFR</sequence>
<feature type="binding site" evidence="1">
    <location>
        <position position="38"/>
    </location>
    <ligand>
        <name>ATP</name>
        <dbReference type="ChEBI" id="CHEBI:30616"/>
    </ligand>
</feature>
<dbReference type="InterPro" id="IPR000719">
    <property type="entry name" value="Prot_kinase_dom"/>
</dbReference>
<dbReference type="InterPro" id="IPR001245">
    <property type="entry name" value="Ser-Thr/Tyr_kinase_cat_dom"/>
</dbReference>
<evidence type="ECO:0000259" key="2">
    <source>
        <dbReference type="PROSITE" id="PS50011"/>
    </source>
</evidence>
<dbReference type="GO" id="GO:0004674">
    <property type="term" value="F:protein serine/threonine kinase activity"/>
    <property type="evidence" value="ECO:0007669"/>
    <property type="project" value="TreeGrafter"/>
</dbReference>
<comment type="caution">
    <text evidence="3">The sequence shown here is derived from an EMBL/GenBank/DDBJ whole genome shotgun (WGS) entry which is preliminary data.</text>
</comment>
<dbReference type="InterPro" id="IPR017441">
    <property type="entry name" value="Protein_kinase_ATP_BS"/>
</dbReference>
<dbReference type="PROSITE" id="PS00107">
    <property type="entry name" value="PROTEIN_KINASE_ATP"/>
    <property type="match status" value="1"/>
</dbReference>
<dbReference type="PANTHER" id="PTHR44329">
    <property type="entry name" value="SERINE/THREONINE-PROTEIN KINASE TNNI3K-RELATED"/>
    <property type="match status" value="1"/>
</dbReference>
<keyword evidence="1" id="KW-0547">Nucleotide-binding</keyword>
<gene>
    <name evidence="3" type="ORF">POCTA_138.1.T0370320</name>
</gene>
<accession>A0A8S1U875</accession>
<evidence type="ECO:0000313" key="4">
    <source>
        <dbReference type="Proteomes" id="UP000683925"/>
    </source>
</evidence>
<dbReference type="AlphaFoldDB" id="A0A8S1U875"/>
<dbReference type="Proteomes" id="UP000683925">
    <property type="component" value="Unassembled WGS sequence"/>
</dbReference>